<sequence>MEISPLLTIRPTPTKGRSAHSTVPLPAGAQVLHCLPYALGVLPSHRKRLCAHLACSRTSPTYFLTKCPACEAAFYCSTTCRARNAQKHAWVCGGLRRLRGWAKDRHVAGVMGLVLEVLAQAKLDSDLVQVEDEDDLLREELYAVIFPEKQGVPLCRPTFSDVLVLQSHLSSWPASELEDWTRHAPFLLSLFSACPPELLPTGWGLTEILDLASKLESNGFGLFAGEENVATGFVSEGGVRLYPEISSQGRGKSGVCFARGVYPQASFFNHSCAPNAQADPMTALELFKAPGLEVALEKEVVPLEHVRTLGLGRPLTFSIVLPEGEVLPAGEEITISYVSVSLPRPNRRAQLASEYHFDCSCERCEDEDRRKTKASKKEKISLKKSKK</sequence>
<dbReference type="CDD" id="cd20071">
    <property type="entry name" value="SET_SMYD"/>
    <property type="match status" value="1"/>
</dbReference>
<organism evidence="3 4">
    <name type="scientific">Calocera viscosa (strain TUFC12733)</name>
    <dbReference type="NCBI Taxonomy" id="1330018"/>
    <lineage>
        <taxon>Eukaryota</taxon>
        <taxon>Fungi</taxon>
        <taxon>Dikarya</taxon>
        <taxon>Basidiomycota</taxon>
        <taxon>Agaricomycotina</taxon>
        <taxon>Dacrymycetes</taxon>
        <taxon>Dacrymycetales</taxon>
        <taxon>Dacrymycetaceae</taxon>
        <taxon>Calocera</taxon>
    </lineage>
</organism>
<protein>
    <recommendedName>
        <fullName evidence="2">SET domain-containing protein</fullName>
    </recommendedName>
</protein>
<dbReference type="SUPFAM" id="SSF144232">
    <property type="entry name" value="HIT/MYND zinc finger-like"/>
    <property type="match status" value="1"/>
</dbReference>
<feature type="compositionally biased region" description="Basic and acidic residues" evidence="1">
    <location>
        <begin position="368"/>
        <end position="381"/>
    </location>
</feature>
<dbReference type="EMBL" id="KV417279">
    <property type="protein sequence ID" value="KZO97657.1"/>
    <property type="molecule type" value="Genomic_DNA"/>
</dbReference>
<dbReference type="STRING" id="1330018.A0A167NFJ2"/>
<dbReference type="InterPro" id="IPR050869">
    <property type="entry name" value="H3K4_H4K5_MeTrfase"/>
</dbReference>
<feature type="domain" description="SET" evidence="2">
    <location>
        <begin position="194"/>
        <end position="338"/>
    </location>
</feature>
<dbReference type="InterPro" id="IPR046341">
    <property type="entry name" value="SET_dom_sf"/>
</dbReference>
<keyword evidence="4" id="KW-1185">Reference proteome</keyword>
<dbReference type="AlphaFoldDB" id="A0A167NFJ2"/>
<evidence type="ECO:0000313" key="4">
    <source>
        <dbReference type="Proteomes" id="UP000076738"/>
    </source>
</evidence>
<accession>A0A167NFJ2</accession>
<evidence type="ECO:0000313" key="3">
    <source>
        <dbReference type="EMBL" id="KZO97657.1"/>
    </source>
</evidence>
<dbReference type="PANTHER" id="PTHR12197">
    <property type="entry name" value="HISTONE-LYSINE N-METHYLTRANSFERASE SMYD"/>
    <property type="match status" value="1"/>
</dbReference>
<dbReference type="GO" id="GO:0005634">
    <property type="term" value="C:nucleus"/>
    <property type="evidence" value="ECO:0007669"/>
    <property type="project" value="TreeGrafter"/>
</dbReference>
<dbReference type="PANTHER" id="PTHR12197:SF294">
    <property type="entry name" value="POTENTIAL PROTEIN LYSINE METHYLTRANSFERASE SET6"/>
    <property type="match status" value="1"/>
</dbReference>
<gene>
    <name evidence="3" type="ORF">CALVIDRAFT_78055</name>
</gene>
<dbReference type="PROSITE" id="PS50280">
    <property type="entry name" value="SET"/>
    <property type="match status" value="1"/>
</dbReference>
<dbReference type="Proteomes" id="UP000076738">
    <property type="component" value="Unassembled WGS sequence"/>
</dbReference>
<dbReference type="Gene3D" id="2.170.270.10">
    <property type="entry name" value="SET domain"/>
    <property type="match status" value="1"/>
</dbReference>
<name>A0A167NFJ2_CALVF</name>
<reference evidence="3 4" key="1">
    <citation type="journal article" date="2016" name="Mol. Biol. Evol.">
        <title>Comparative Genomics of Early-Diverging Mushroom-Forming Fungi Provides Insights into the Origins of Lignocellulose Decay Capabilities.</title>
        <authorList>
            <person name="Nagy L.G."/>
            <person name="Riley R."/>
            <person name="Tritt A."/>
            <person name="Adam C."/>
            <person name="Daum C."/>
            <person name="Floudas D."/>
            <person name="Sun H."/>
            <person name="Yadav J.S."/>
            <person name="Pangilinan J."/>
            <person name="Larsson K.H."/>
            <person name="Matsuura K."/>
            <person name="Barry K."/>
            <person name="Labutti K."/>
            <person name="Kuo R."/>
            <person name="Ohm R.A."/>
            <person name="Bhattacharya S.S."/>
            <person name="Shirouzu T."/>
            <person name="Yoshinaga Y."/>
            <person name="Martin F.M."/>
            <person name="Grigoriev I.V."/>
            <person name="Hibbett D.S."/>
        </authorList>
    </citation>
    <scope>NUCLEOTIDE SEQUENCE [LARGE SCALE GENOMIC DNA]</scope>
    <source>
        <strain evidence="3 4">TUFC12733</strain>
    </source>
</reference>
<proteinExistence type="predicted"/>
<dbReference type="SUPFAM" id="SSF82199">
    <property type="entry name" value="SET domain"/>
    <property type="match status" value="2"/>
</dbReference>
<evidence type="ECO:0000256" key="1">
    <source>
        <dbReference type="SAM" id="MobiDB-lite"/>
    </source>
</evidence>
<evidence type="ECO:0000259" key="2">
    <source>
        <dbReference type="PROSITE" id="PS50280"/>
    </source>
</evidence>
<dbReference type="InterPro" id="IPR001214">
    <property type="entry name" value="SET_dom"/>
</dbReference>
<feature type="region of interest" description="Disordered" evidence="1">
    <location>
        <begin position="368"/>
        <end position="387"/>
    </location>
</feature>
<dbReference type="OrthoDB" id="5945798at2759"/>